<organism evidence="2 3">
    <name type="scientific">Hypericibacter terrae</name>
    <dbReference type="NCBI Taxonomy" id="2602015"/>
    <lineage>
        <taxon>Bacteria</taxon>
        <taxon>Pseudomonadati</taxon>
        <taxon>Pseudomonadota</taxon>
        <taxon>Alphaproteobacteria</taxon>
        <taxon>Rhodospirillales</taxon>
        <taxon>Dongiaceae</taxon>
        <taxon>Hypericibacter</taxon>
    </lineage>
</organism>
<dbReference type="KEGG" id="htq:FRZ44_04910"/>
<name>A0A5J6MDM9_9PROT</name>
<dbReference type="PANTHER" id="PTHR31377">
    <property type="entry name" value="AGMATINE DEIMINASE-RELATED"/>
    <property type="match status" value="1"/>
</dbReference>
<dbReference type="GO" id="GO:0009446">
    <property type="term" value="P:putrescine biosynthetic process"/>
    <property type="evidence" value="ECO:0007669"/>
    <property type="project" value="InterPro"/>
</dbReference>
<dbReference type="SUPFAM" id="SSF55909">
    <property type="entry name" value="Pentein"/>
    <property type="match status" value="1"/>
</dbReference>
<keyword evidence="3" id="KW-1185">Reference proteome</keyword>
<protein>
    <submittedName>
        <fullName evidence="2">Putative agmatine deiminase</fullName>
    </submittedName>
</protein>
<dbReference type="GO" id="GO:0047632">
    <property type="term" value="F:agmatine deiminase activity"/>
    <property type="evidence" value="ECO:0007669"/>
    <property type="project" value="TreeGrafter"/>
</dbReference>
<dbReference type="Gene3D" id="3.75.10.10">
    <property type="entry name" value="L-arginine/glycine Amidinotransferase, Chain A"/>
    <property type="match status" value="1"/>
</dbReference>
<evidence type="ECO:0000313" key="3">
    <source>
        <dbReference type="Proteomes" id="UP000326202"/>
    </source>
</evidence>
<gene>
    <name evidence="2" type="primary">aguA</name>
    <name evidence="2" type="ORF">FRZ44_04910</name>
</gene>
<dbReference type="OrthoDB" id="9808013at2"/>
<evidence type="ECO:0000313" key="2">
    <source>
        <dbReference type="EMBL" id="QEX15211.1"/>
    </source>
</evidence>
<dbReference type="PANTHER" id="PTHR31377:SF0">
    <property type="entry name" value="AGMATINE DEIMINASE-RELATED"/>
    <property type="match status" value="1"/>
</dbReference>
<dbReference type="AlphaFoldDB" id="A0A5J6MDM9"/>
<keyword evidence="1" id="KW-0378">Hydrolase</keyword>
<dbReference type="RefSeq" id="WP_151175687.1">
    <property type="nucleotide sequence ID" value="NZ_CP042906.1"/>
</dbReference>
<dbReference type="Pfam" id="PF04371">
    <property type="entry name" value="PAD_porph"/>
    <property type="match status" value="1"/>
</dbReference>
<evidence type="ECO:0000256" key="1">
    <source>
        <dbReference type="ARBA" id="ARBA00022801"/>
    </source>
</evidence>
<accession>A0A5J6MDM9</accession>
<dbReference type="Proteomes" id="UP000326202">
    <property type="component" value="Chromosome"/>
</dbReference>
<dbReference type="InterPro" id="IPR007466">
    <property type="entry name" value="Peptidyl-Arg-deiminase_porph"/>
</dbReference>
<dbReference type="EMBL" id="CP042906">
    <property type="protein sequence ID" value="QEX15211.1"/>
    <property type="molecule type" value="Genomic_DNA"/>
</dbReference>
<sequence>MSKLNDVRMPAEWEPHRGCFMAWPRNAEAWGRSLQEVRRDYGAVAQAIARFEPLTVIVDPAQVAEARNQLGSGIEILALPFDEPWMRDMGPTFTRRGDGAVAAVSWRFNGWGCFAPVFDQDARLGRRLAAKIGAPLISSALAVEGGALHVDGAGTLLTTDTVILNKNRNPGITREAAEAEFARALGIAKTIWLPGNPYEKGTDGHIDGIACFVRPGVLLFEESASSRPEMRETTERNRRALDGQTDAAGRPLEILTIREAPDGRHGAKGWGYSTSYVNFYIANGGVVMPSFGLPKEDAVARETVAAALPDREVVQVDISTLAAAGGGIHCITQQWPA</sequence>
<proteinExistence type="predicted"/>
<dbReference type="GO" id="GO:0004668">
    <property type="term" value="F:protein-arginine deiminase activity"/>
    <property type="evidence" value="ECO:0007669"/>
    <property type="project" value="InterPro"/>
</dbReference>
<reference evidence="2 3" key="1">
    <citation type="submission" date="2019-08" db="EMBL/GenBank/DDBJ databases">
        <title>Hyperibacter terrae gen. nov., sp. nov. and Hyperibacter viscosus sp. nov., two new members in the family Rhodospirillaceae isolated from the rhizosphere of Hypericum perforatum.</title>
        <authorList>
            <person name="Noviana Z."/>
        </authorList>
    </citation>
    <scope>NUCLEOTIDE SEQUENCE [LARGE SCALE GENOMIC DNA]</scope>
    <source>
        <strain evidence="2 3">R5913</strain>
    </source>
</reference>